<comment type="function">
    <text evidence="7 8">One of the proteins that surrounds the polypeptide exit tunnel on the outside of the subunit.</text>
</comment>
<keyword evidence="12" id="KW-1185">Reference proteome</keyword>
<keyword evidence="5 8" id="KW-0687">Ribonucleoprotein</keyword>
<dbReference type="InterPro" id="IPR005824">
    <property type="entry name" value="KOW"/>
</dbReference>
<dbReference type="SUPFAM" id="SSF50104">
    <property type="entry name" value="Translation proteins SH3-like domain"/>
    <property type="match status" value="1"/>
</dbReference>
<comment type="subunit">
    <text evidence="8">Part of the 50S ribosomal subunit.</text>
</comment>
<dbReference type="AlphaFoldDB" id="A0AAE3TD15"/>
<evidence type="ECO:0000256" key="9">
    <source>
        <dbReference type="RuleBase" id="RU003477"/>
    </source>
</evidence>
<dbReference type="InterPro" id="IPR003256">
    <property type="entry name" value="Ribosomal_uL24"/>
</dbReference>
<evidence type="ECO:0000256" key="6">
    <source>
        <dbReference type="ARBA" id="ARBA00035206"/>
    </source>
</evidence>
<evidence type="ECO:0000256" key="7">
    <source>
        <dbReference type="ARBA" id="ARBA00058688"/>
    </source>
</evidence>
<evidence type="ECO:0000259" key="10">
    <source>
        <dbReference type="SMART" id="SM00739"/>
    </source>
</evidence>
<dbReference type="InterPro" id="IPR005825">
    <property type="entry name" value="Ribosomal_uL24_CS"/>
</dbReference>
<dbReference type="Pfam" id="PF17136">
    <property type="entry name" value="ribosomal_L24"/>
    <property type="match status" value="1"/>
</dbReference>
<evidence type="ECO:0000256" key="8">
    <source>
        <dbReference type="HAMAP-Rule" id="MF_01326"/>
    </source>
</evidence>
<dbReference type="Pfam" id="PF00467">
    <property type="entry name" value="KOW"/>
    <property type="match status" value="1"/>
</dbReference>
<dbReference type="GO" id="GO:1990904">
    <property type="term" value="C:ribonucleoprotein complex"/>
    <property type="evidence" value="ECO:0007669"/>
    <property type="project" value="UniProtKB-KW"/>
</dbReference>
<feature type="domain" description="KOW" evidence="10">
    <location>
        <begin position="2"/>
        <end position="29"/>
    </location>
</feature>
<dbReference type="InterPro" id="IPR041988">
    <property type="entry name" value="Ribosomal_uL24_KOW"/>
</dbReference>
<keyword evidence="4 8" id="KW-0689">Ribosomal protein</keyword>
<dbReference type="RefSeq" id="WP_321534778.1">
    <property type="nucleotide sequence ID" value="NZ_JARGDL010000002.1"/>
</dbReference>
<keyword evidence="3 8" id="KW-0694">RNA-binding</keyword>
<dbReference type="InterPro" id="IPR014722">
    <property type="entry name" value="Rib_uL2_dom2"/>
</dbReference>
<dbReference type="GO" id="GO:0003735">
    <property type="term" value="F:structural constituent of ribosome"/>
    <property type="evidence" value="ECO:0007669"/>
    <property type="project" value="InterPro"/>
</dbReference>
<evidence type="ECO:0000256" key="3">
    <source>
        <dbReference type="ARBA" id="ARBA00022884"/>
    </source>
</evidence>
<evidence type="ECO:0000313" key="11">
    <source>
        <dbReference type="EMBL" id="MDF1611012.1"/>
    </source>
</evidence>
<protein>
    <recommendedName>
        <fullName evidence="6 8">Large ribosomal subunit protein uL24</fullName>
    </recommendedName>
</protein>
<dbReference type="EMBL" id="JARGDL010000002">
    <property type="protein sequence ID" value="MDF1611012.1"/>
    <property type="molecule type" value="Genomic_DNA"/>
</dbReference>
<dbReference type="SMART" id="SM00739">
    <property type="entry name" value="KOW"/>
    <property type="match status" value="1"/>
</dbReference>
<evidence type="ECO:0000313" key="12">
    <source>
        <dbReference type="Proteomes" id="UP001221302"/>
    </source>
</evidence>
<sequence>MKIKKNDNVIVISGNYKGKTGKVLKVFKDKDRVIVEGVNIRKRHTKPSQKNPQGGITEKEAPIHVSNVMIVDPKTGKGTRIGKKIILDDKTGKRKSVRISKSSGEMLG</sequence>
<dbReference type="PROSITE" id="PS01108">
    <property type="entry name" value="RIBOSOMAL_L24"/>
    <property type="match status" value="1"/>
</dbReference>
<dbReference type="InterPro" id="IPR008991">
    <property type="entry name" value="Translation_prot_SH3-like_sf"/>
</dbReference>
<dbReference type="GO" id="GO:0005840">
    <property type="term" value="C:ribosome"/>
    <property type="evidence" value="ECO:0007669"/>
    <property type="project" value="UniProtKB-KW"/>
</dbReference>
<keyword evidence="2 8" id="KW-0699">rRNA-binding</keyword>
<dbReference type="CDD" id="cd06089">
    <property type="entry name" value="KOW_RPL26"/>
    <property type="match status" value="1"/>
</dbReference>
<dbReference type="PANTHER" id="PTHR12903">
    <property type="entry name" value="MITOCHONDRIAL RIBOSOMAL PROTEIN L24"/>
    <property type="match status" value="1"/>
</dbReference>
<evidence type="ECO:0000256" key="2">
    <source>
        <dbReference type="ARBA" id="ARBA00022730"/>
    </source>
</evidence>
<organism evidence="11 12">
    <name type="scientific">Stygiobacter electus</name>
    <dbReference type="NCBI Taxonomy" id="3032292"/>
    <lineage>
        <taxon>Bacteria</taxon>
        <taxon>Pseudomonadati</taxon>
        <taxon>Ignavibacteriota</taxon>
        <taxon>Ignavibacteria</taxon>
        <taxon>Ignavibacteriales</taxon>
        <taxon>Melioribacteraceae</taxon>
        <taxon>Stygiobacter</taxon>
    </lineage>
</organism>
<gene>
    <name evidence="8 11" type="primary">rplX</name>
    <name evidence="11" type="ORF">P0M35_02535</name>
</gene>
<comment type="caution">
    <text evidence="11">The sequence shown here is derived from an EMBL/GenBank/DDBJ whole genome shotgun (WGS) entry which is preliminary data.</text>
</comment>
<evidence type="ECO:0000256" key="1">
    <source>
        <dbReference type="ARBA" id="ARBA00010618"/>
    </source>
</evidence>
<comment type="similarity">
    <text evidence="1 8 9">Belongs to the universal ribosomal protein uL24 family.</text>
</comment>
<dbReference type="InterPro" id="IPR057264">
    <property type="entry name" value="Ribosomal_uL24_C"/>
</dbReference>
<evidence type="ECO:0000256" key="4">
    <source>
        <dbReference type="ARBA" id="ARBA00022980"/>
    </source>
</evidence>
<evidence type="ECO:0000256" key="5">
    <source>
        <dbReference type="ARBA" id="ARBA00023274"/>
    </source>
</evidence>
<name>A0AAE3TD15_9BACT</name>
<dbReference type="NCBIfam" id="TIGR01079">
    <property type="entry name" value="rplX_bact"/>
    <property type="match status" value="1"/>
</dbReference>
<reference evidence="11" key="1">
    <citation type="submission" date="2023-03" db="EMBL/GenBank/DDBJ databases">
        <title>Stygiobacter electus gen. nov., sp. nov., facultatively anaerobic thermotolerant bacterium of the class Ignavibacteria from a well of Yessentuki mineral water deposit.</title>
        <authorList>
            <person name="Podosokorskaya O.A."/>
            <person name="Elcheninov A.G."/>
            <person name="Petrova N.F."/>
            <person name="Zavarzina D.G."/>
            <person name="Kublanov I.V."/>
            <person name="Merkel A.Y."/>
        </authorList>
    </citation>
    <scope>NUCLEOTIDE SEQUENCE</scope>
    <source>
        <strain evidence="11">09-Me</strain>
    </source>
</reference>
<dbReference type="GO" id="GO:0006412">
    <property type="term" value="P:translation"/>
    <property type="evidence" value="ECO:0007669"/>
    <property type="project" value="UniProtKB-UniRule"/>
</dbReference>
<dbReference type="HAMAP" id="MF_01326_B">
    <property type="entry name" value="Ribosomal_uL24_B"/>
    <property type="match status" value="1"/>
</dbReference>
<dbReference type="FunFam" id="2.30.30.30:FF:000004">
    <property type="entry name" value="50S ribosomal protein L24"/>
    <property type="match status" value="1"/>
</dbReference>
<dbReference type="Proteomes" id="UP001221302">
    <property type="component" value="Unassembled WGS sequence"/>
</dbReference>
<dbReference type="Gene3D" id="2.30.30.30">
    <property type="match status" value="1"/>
</dbReference>
<proteinExistence type="inferred from homology"/>
<dbReference type="GO" id="GO:0019843">
    <property type="term" value="F:rRNA binding"/>
    <property type="evidence" value="ECO:0007669"/>
    <property type="project" value="UniProtKB-UniRule"/>
</dbReference>
<comment type="function">
    <text evidence="8">One of two assembly initiator proteins, it binds directly to the 5'-end of the 23S rRNA, where it nucleates assembly of the 50S subunit.</text>
</comment>
<accession>A0AAE3TD15</accession>